<reference evidence="3" key="1">
    <citation type="submission" date="2016-11" db="EMBL/GenBank/DDBJ databases">
        <authorList>
            <person name="Varghese N."/>
            <person name="Submissions S."/>
        </authorList>
    </citation>
    <scope>NUCLEOTIDE SEQUENCE [LARGE SCALE GENOMIC DNA]</scope>
    <source>
        <strain evidence="3">DSM 26134</strain>
    </source>
</reference>
<sequence length="569" mass="63259">MIQKHRFMKLTYVFLSFWMLGLFTSCVDKHPKADMVIFNGLIHTLNKKEPRAEALAIVDGKIVYVGNNLNANNWVGDSTKILDLNKKTVVPGFIDGHAHLMGVGYNMMNLDLSKTNSYEEIISAVKAKASSTKKGEWIIGRGWHQEKWDSIPSPSFQGFPTNDSLSAVSPNNPVVLMHASGHLILVNQKALKLAKITKKTTNPEGGEIFRNEDDLPTGILNESATQLVQSIIPEPSDEKRIEALNHAIEEYLSHGVTAVHDAGIDQKTIALYESFYNQNMLHLRVNAMLDGSDSKLLDHWFQTGPKVDNDFLTVRTIKLYADGALGSRGALMLEPYSDAPEESGKKITTADQLLRVSERAYETGFQVAIHCIGDAANKAVLNIYKIVFQSDTTKVNPRFRIEHAQHIAADDIPRFGEMGVIPSMQAIHMSSDRPWAIHRIGEERIKEGAYVWRKLIDSGATVMNGTDAPVEPVSVLANFYASITRKTLSGDPEDGFEGDQKMTRIEALESLTINNAYGAFQEDIKGCIEIGKVADLTILSQDIMSIPEEDILKTEIEYTIVDGQVRYKK</sequence>
<dbReference type="PANTHER" id="PTHR22642:SF2">
    <property type="entry name" value="PROTEIN LONG AFTER FAR-RED 3"/>
    <property type="match status" value="1"/>
</dbReference>
<evidence type="ECO:0000313" key="2">
    <source>
        <dbReference type="EMBL" id="SHK26336.1"/>
    </source>
</evidence>
<proteinExistence type="predicted"/>
<dbReference type="PROSITE" id="PS51257">
    <property type="entry name" value="PROKAR_LIPOPROTEIN"/>
    <property type="match status" value="1"/>
</dbReference>
<dbReference type="Pfam" id="PF07969">
    <property type="entry name" value="Amidohydro_3"/>
    <property type="match status" value="1"/>
</dbReference>
<dbReference type="SUPFAM" id="SSF51556">
    <property type="entry name" value="Metallo-dependent hydrolases"/>
    <property type="match status" value="1"/>
</dbReference>
<dbReference type="AlphaFoldDB" id="A0A1M6R1R5"/>
<dbReference type="InterPro" id="IPR032466">
    <property type="entry name" value="Metal_Hydrolase"/>
</dbReference>
<accession>A0A1M6R1R5</accession>
<dbReference type="STRING" id="156994.SAMN04488028_1048"/>
<dbReference type="InterPro" id="IPR013108">
    <property type="entry name" value="Amidohydro_3"/>
</dbReference>
<protein>
    <recommendedName>
        <fullName evidence="1">Amidohydrolase 3 domain-containing protein</fullName>
    </recommendedName>
</protein>
<feature type="domain" description="Amidohydrolase 3" evidence="1">
    <location>
        <begin position="81"/>
        <end position="567"/>
    </location>
</feature>
<dbReference type="GO" id="GO:0016810">
    <property type="term" value="F:hydrolase activity, acting on carbon-nitrogen (but not peptide) bonds"/>
    <property type="evidence" value="ECO:0007669"/>
    <property type="project" value="InterPro"/>
</dbReference>
<organism evidence="2 3">
    <name type="scientific">Reichenbachiella agariperforans</name>
    <dbReference type="NCBI Taxonomy" id="156994"/>
    <lineage>
        <taxon>Bacteria</taxon>
        <taxon>Pseudomonadati</taxon>
        <taxon>Bacteroidota</taxon>
        <taxon>Cytophagia</taxon>
        <taxon>Cytophagales</taxon>
        <taxon>Reichenbachiellaceae</taxon>
        <taxon>Reichenbachiella</taxon>
    </lineage>
</organism>
<gene>
    <name evidence="2" type="ORF">SAMN04488028_1048</name>
</gene>
<name>A0A1M6R1R5_REIAG</name>
<dbReference type="SUPFAM" id="SSF51338">
    <property type="entry name" value="Composite domain of metallo-dependent hydrolases"/>
    <property type="match status" value="1"/>
</dbReference>
<dbReference type="Gene3D" id="3.10.310.70">
    <property type="match status" value="1"/>
</dbReference>
<dbReference type="Gene3D" id="2.30.40.10">
    <property type="entry name" value="Urease, subunit C, domain 1"/>
    <property type="match status" value="1"/>
</dbReference>
<keyword evidence="3" id="KW-1185">Reference proteome</keyword>
<dbReference type="InterPro" id="IPR011059">
    <property type="entry name" value="Metal-dep_hydrolase_composite"/>
</dbReference>
<evidence type="ECO:0000259" key="1">
    <source>
        <dbReference type="Pfam" id="PF07969"/>
    </source>
</evidence>
<dbReference type="InterPro" id="IPR033932">
    <property type="entry name" value="YtcJ-like"/>
</dbReference>
<dbReference type="Proteomes" id="UP000184474">
    <property type="component" value="Unassembled WGS sequence"/>
</dbReference>
<dbReference type="PANTHER" id="PTHR22642">
    <property type="entry name" value="IMIDAZOLONEPROPIONASE"/>
    <property type="match status" value="1"/>
</dbReference>
<dbReference type="EMBL" id="FRAA01000004">
    <property type="protein sequence ID" value="SHK26336.1"/>
    <property type="molecule type" value="Genomic_DNA"/>
</dbReference>
<evidence type="ECO:0000313" key="3">
    <source>
        <dbReference type="Proteomes" id="UP000184474"/>
    </source>
</evidence>
<dbReference type="CDD" id="cd01300">
    <property type="entry name" value="YtcJ_like"/>
    <property type="match status" value="1"/>
</dbReference>
<dbReference type="Gene3D" id="3.20.20.140">
    <property type="entry name" value="Metal-dependent hydrolases"/>
    <property type="match status" value="1"/>
</dbReference>